<evidence type="ECO:0000313" key="1">
    <source>
        <dbReference type="EMBL" id="NYD47359.1"/>
    </source>
</evidence>
<organism evidence="1 2">
    <name type="scientific">Actinomadura luteofluorescens</name>
    <dbReference type="NCBI Taxonomy" id="46163"/>
    <lineage>
        <taxon>Bacteria</taxon>
        <taxon>Bacillati</taxon>
        <taxon>Actinomycetota</taxon>
        <taxon>Actinomycetes</taxon>
        <taxon>Streptosporangiales</taxon>
        <taxon>Thermomonosporaceae</taxon>
        <taxon>Actinomadura</taxon>
    </lineage>
</organism>
<reference evidence="1 2" key="1">
    <citation type="submission" date="2020-07" db="EMBL/GenBank/DDBJ databases">
        <title>Sequencing the genomes of 1000 actinobacteria strains.</title>
        <authorList>
            <person name="Klenk H.-P."/>
        </authorList>
    </citation>
    <scope>NUCLEOTIDE SEQUENCE [LARGE SCALE GENOMIC DNA]</scope>
    <source>
        <strain evidence="1 2">DSM 40398</strain>
    </source>
</reference>
<protein>
    <submittedName>
        <fullName evidence="1">Uncharacterized protein</fullName>
    </submittedName>
</protein>
<dbReference type="EMBL" id="JACCBA010000001">
    <property type="protein sequence ID" value="NYD47359.1"/>
    <property type="molecule type" value="Genomic_DNA"/>
</dbReference>
<evidence type="ECO:0000313" key="2">
    <source>
        <dbReference type="Proteomes" id="UP000529783"/>
    </source>
</evidence>
<sequence>MHAGFRVRYHTAADLLETLYPRLGKRGGRLGQA</sequence>
<gene>
    <name evidence="1" type="ORF">BJY14_003342</name>
</gene>
<keyword evidence="2" id="KW-1185">Reference proteome</keyword>
<dbReference type="AlphaFoldDB" id="A0A7Y9EGJ1"/>
<comment type="caution">
    <text evidence="1">The sequence shown here is derived from an EMBL/GenBank/DDBJ whole genome shotgun (WGS) entry which is preliminary data.</text>
</comment>
<proteinExistence type="predicted"/>
<name>A0A7Y9EGJ1_9ACTN</name>
<dbReference type="Proteomes" id="UP000529783">
    <property type="component" value="Unassembled WGS sequence"/>
</dbReference>
<accession>A0A7Y9EGJ1</accession>